<organism evidence="2 3">
    <name type="scientific">Cylindrotheca closterium</name>
    <dbReference type="NCBI Taxonomy" id="2856"/>
    <lineage>
        <taxon>Eukaryota</taxon>
        <taxon>Sar</taxon>
        <taxon>Stramenopiles</taxon>
        <taxon>Ochrophyta</taxon>
        <taxon>Bacillariophyta</taxon>
        <taxon>Bacillariophyceae</taxon>
        <taxon>Bacillariophycidae</taxon>
        <taxon>Bacillariales</taxon>
        <taxon>Bacillariaceae</taxon>
        <taxon>Cylindrotheca</taxon>
    </lineage>
</organism>
<keyword evidence="3" id="KW-1185">Reference proteome</keyword>
<dbReference type="EMBL" id="CAKOGP040002347">
    <property type="protein sequence ID" value="CAJ1967763.1"/>
    <property type="molecule type" value="Genomic_DNA"/>
</dbReference>
<feature type="compositionally biased region" description="Polar residues" evidence="1">
    <location>
        <begin position="147"/>
        <end position="162"/>
    </location>
</feature>
<feature type="region of interest" description="Disordered" evidence="1">
    <location>
        <begin position="127"/>
        <end position="185"/>
    </location>
</feature>
<proteinExistence type="predicted"/>
<sequence length="185" mass="20564">MTQQKSVRFSGMIGFSDNRTGYLPFENRNDAEESSTAFQRWNVKPQPPARTGSFPYCRPITMPVCNLPPTLPQRRRTMEYSQMSRAEDDSILYAPQNDSLDISGRSLDSMMPRAVKLAETSSWFSLMSRDGDDKSAPVMPKRKLSGNLDTPPTSPDSSTNGDGSVVHGSTAAQWEYNVPSSPVFE</sequence>
<accession>A0AAD2GCX7</accession>
<protein>
    <submittedName>
        <fullName evidence="2">Uncharacterized protein</fullName>
    </submittedName>
</protein>
<reference evidence="2" key="1">
    <citation type="submission" date="2023-08" db="EMBL/GenBank/DDBJ databases">
        <authorList>
            <person name="Audoor S."/>
            <person name="Bilcke G."/>
        </authorList>
    </citation>
    <scope>NUCLEOTIDE SEQUENCE</scope>
</reference>
<evidence type="ECO:0000313" key="3">
    <source>
        <dbReference type="Proteomes" id="UP001295423"/>
    </source>
</evidence>
<comment type="caution">
    <text evidence="2">The sequence shown here is derived from an EMBL/GenBank/DDBJ whole genome shotgun (WGS) entry which is preliminary data.</text>
</comment>
<dbReference type="AlphaFoldDB" id="A0AAD2GCX7"/>
<evidence type="ECO:0000256" key="1">
    <source>
        <dbReference type="SAM" id="MobiDB-lite"/>
    </source>
</evidence>
<dbReference type="Proteomes" id="UP001295423">
    <property type="component" value="Unassembled WGS sequence"/>
</dbReference>
<name>A0AAD2GCX7_9STRA</name>
<gene>
    <name evidence="2" type="ORF">CYCCA115_LOCUS22923</name>
</gene>
<evidence type="ECO:0000313" key="2">
    <source>
        <dbReference type="EMBL" id="CAJ1967763.1"/>
    </source>
</evidence>